<keyword evidence="1" id="KW-0812">Transmembrane</keyword>
<evidence type="ECO:0000313" key="2">
    <source>
        <dbReference type="EMBL" id="EGV43087.1"/>
    </source>
</evidence>
<organism evidence="2 3">
    <name type="scientific">Bizionia argentinensis JUB59</name>
    <dbReference type="NCBI Taxonomy" id="1046627"/>
    <lineage>
        <taxon>Bacteria</taxon>
        <taxon>Pseudomonadati</taxon>
        <taxon>Bacteroidota</taxon>
        <taxon>Flavobacteriia</taxon>
        <taxon>Flavobacteriales</taxon>
        <taxon>Flavobacteriaceae</taxon>
        <taxon>Bizionia</taxon>
    </lineage>
</organism>
<proteinExistence type="predicted"/>
<dbReference type="AlphaFoldDB" id="G2EEQ4"/>
<name>G2EEQ4_9FLAO</name>
<comment type="caution">
    <text evidence="2">The sequence shown here is derived from an EMBL/GenBank/DDBJ whole genome shotgun (WGS) entry which is preliminary data.</text>
</comment>
<reference evidence="2 3" key="1">
    <citation type="journal article" date="2008" name="Int. J. Syst. Evol. Microbiol.">
        <title>Bizionia argentinensis sp. nov., isolated from surface marine water in Antarctica.</title>
        <authorList>
            <person name="Bercovich A."/>
            <person name="Vazquez S.C."/>
            <person name="Yankilevich P."/>
            <person name="Coria S.H."/>
            <person name="Foti M."/>
            <person name="Hernandez E."/>
            <person name="Vidal A."/>
            <person name="Ruberto L."/>
            <person name="Melo C."/>
            <person name="Marenssi S."/>
            <person name="Criscuolo M."/>
            <person name="Memoli M."/>
            <person name="Arguelles M."/>
            <person name="Mac Cormack W.P."/>
        </authorList>
    </citation>
    <scope>NUCLEOTIDE SEQUENCE [LARGE SCALE GENOMIC DNA]</scope>
    <source>
        <strain evidence="2 3">JUB59</strain>
    </source>
</reference>
<evidence type="ECO:0000256" key="1">
    <source>
        <dbReference type="SAM" id="Phobius"/>
    </source>
</evidence>
<dbReference type="Proteomes" id="UP000003730">
    <property type="component" value="Unassembled WGS sequence"/>
</dbReference>
<sequence length="164" mass="19506">MKYKKLVRIQVVMIIFQVVSVLFMFWYGIKFYAYQKLLRYADRLEPKILVIDTIKTFTKKSGYTAFAHGYINGEDKSLSLDFYKRNDEDSYIKESIGDTLLVWSATGIRSVEHRKLKEKSFNKKKYKKVNRNSILFVFLPIILVWVSERIVTKKIKQLKKENKS</sequence>
<keyword evidence="1" id="KW-0472">Membrane</keyword>
<feature type="transmembrane region" description="Helical" evidence="1">
    <location>
        <begin position="129"/>
        <end position="147"/>
    </location>
</feature>
<protein>
    <submittedName>
        <fullName evidence="2">Uncharacterized protein</fullName>
    </submittedName>
</protein>
<dbReference type="RefSeq" id="WP_008637888.1">
    <property type="nucleotide sequence ID" value="NZ_AFXZ01000035.1"/>
</dbReference>
<gene>
    <name evidence="2" type="ORF">BZARG_3077</name>
</gene>
<keyword evidence="1" id="KW-1133">Transmembrane helix</keyword>
<accession>G2EEQ4</accession>
<keyword evidence="3" id="KW-1185">Reference proteome</keyword>
<feature type="transmembrane region" description="Helical" evidence="1">
    <location>
        <begin position="6"/>
        <end position="29"/>
    </location>
</feature>
<evidence type="ECO:0000313" key="3">
    <source>
        <dbReference type="Proteomes" id="UP000003730"/>
    </source>
</evidence>
<dbReference type="EMBL" id="AFXZ01000035">
    <property type="protein sequence ID" value="EGV43087.1"/>
    <property type="molecule type" value="Genomic_DNA"/>
</dbReference>